<dbReference type="Proteomes" id="UP000054805">
    <property type="component" value="Unassembled WGS sequence"/>
</dbReference>
<dbReference type="AlphaFoldDB" id="A0A0V1IXV4"/>
<reference evidence="1 2" key="1">
    <citation type="submission" date="2015-01" db="EMBL/GenBank/DDBJ databases">
        <title>Evolution of Trichinella species and genotypes.</title>
        <authorList>
            <person name="Korhonen P.K."/>
            <person name="Edoardo P."/>
            <person name="Giuseppe L.R."/>
            <person name="Gasser R.B."/>
        </authorList>
    </citation>
    <scope>NUCLEOTIDE SEQUENCE [LARGE SCALE GENOMIC DNA]</scope>
    <source>
        <strain evidence="1">ISS588</strain>
    </source>
</reference>
<organism evidence="1 2">
    <name type="scientific">Trichinella pseudospiralis</name>
    <name type="common">Parasitic roundworm</name>
    <dbReference type="NCBI Taxonomy" id="6337"/>
    <lineage>
        <taxon>Eukaryota</taxon>
        <taxon>Metazoa</taxon>
        <taxon>Ecdysozoa</taxon>
        <taxon>Nematoda</taxon>
        <taxon>Enoplea</taxon>
        <taxon>Dorylaimia</taxon>
        <taxon>Trichinellida</taxon>
        <taxon>Trichinellidae</taxon>
        <taxon>Trichinella</taxon>
    </lineage>
</organism>
<dbReference type="EMBL" id="JYDS01000069">
    <property type="protein sequence ID" value="KRZ27531.1"/>
    <property type="molecule type" value="Genomic_DNA"/>
</dbReference>
<gene>
    <name evidence="1" type="ORF">T4B_951</name>
</gene>
<protein>
    <submittedName>
        <fullName evidence="1">Uncharacterized protein</fullName>
    </submittedName>
</protein>
<name>A0A0V1IXV4_TRIPS</name>
<evidence type="ECO:0000313" key="1">
    <source>
        <dbReference type="EMBL" id="KRZ27531.1"/>
    </source>
</evidence>
<sequence>LRSLHISSMALLLTTLWFISILSVQHVRGLLQFRSSTSSMNSR</sequence>
<proteinExistence type="predicted"/>
<evidence type="ECO:0000313" key="2">
    <source>
        <dbReference type="Proteomes" id="UP000054805"/>
    </source>
</evidence>
<keyword evidence="2" id="KW-1185">Reference proteome</keyword>
<feature type="non-terminal residue" evidence="1">
    <location>
        <position position="1"/>
    </location>
</feature>
<comment type="caution">
    <text evidence="1">The sequence shown here is derived from an EMBL/GenBank/DDBJ whole genome shotgun (WGS) entry which is preliminary data.</text>
</comment>
<accession>A0A0V1IXV4</accession>